<dbReference type="Proteomes" id="UP000501690">
    <property type="component" value="Linkage Group LG8"/>
</dbReference>
<evidence type="ECO:0000313" key="1">
    <source>
        <dbReference type="EMBL" id="QCE02814.1"/>
    </source>
</evidence>
<organism evidence="1 2">
    <name type="scientific">Vigna unguiculata</name>
    <name type="common">Cowpea</name>
    <dbReference type="NCBI Taxonomy" id="3917"/>
    <lineage>
        <taxon>Eukaryota</taxon>
        <taxon>Viridiplantae</taxon>
        <taxon>Streptophyta</taxon>
        <taxon>Embryophyta</taxon>
        <taxon>Tracheophyta</taxon>
        <taxon>Spermatophyta</taxon>
        <taxon>Magnoliopsida</taxon>
        <taxon>eudicotyledons</taxon>
        <taxon>Gunneridae</taxon>
        <taxon>Pentapetalae</taxon>
        <taxon>rosids</taxon>
        <taxon>fabids</taxon>
        <taxon>Fabales</taxon>
        <taxon>Fabaceae</taxon>
        <taxon>Papilionoideae</taxon>
        <taxon>50 kb inversion clade</taxon>
        <taxon>NPAAA clade</taxon>
        <taxon>indigoferoid/millettioid clade</taxon>
        <taxon>Phaseoleae</taxon>
        <taxon>Vigna</taxon>
    </lineage>
</organism>
<sequence>MQNPPFKLSLSFISVRNSDVFAWARSSRLSKAKTPGTHPCSYVNCRLGELVSLE</sequence>
<proteinExistence type="predicted"/>
<reference evidence="1 2" key="1">
    <citation type="submission" date="2019-04" db="EMBL/GenBank/DDBJ databases">
        <title>An improved genome assembly and genetic linkage map for asparagus bean, Vigna unguiculata ssp. sesquipedialis.</title>
        <authorList>
            <person name="Xia Q."/>
            <person name="Zhang R."/>
            <person name="Dong Y."/>
        </authorList>
    </citation>
    <scope>NUCLEOTIDE SEQUENCE [LARGE SCALE GENOMIC DNA]</scope>
    <source>
        <tissue evidence="1">Leaf</tissue>
    </source>
</reference>
<dbReference type="EMBL" id="CP039352">
    <property type="protein sequence ID" value="QCE02814.1"/>
    <property type="molecule type" value="Genomic_DNA"/>
</dbReference>
<name>A0A4D6MPX2_VIGUN</name>
<accession>A0A4D6MPX2</accession>
<dbReference type="AlphaFoldDB" id="A0A4D6MPX2"/>
<protein>
    <submittedName>
        <fullName evidence="1">Uncharacterized protein</fullName>
    </submittedName>
</protein>
<keyword evidence="2" id="KW-1185">Reference proteome</keyword>
<gene>
    <name evidence="1" type="ORF">DEO72_LG8g829</name>
</gene>
<evidence type="ECO:0000313" key="2">
    <source>
        <dbReference type="Proteomes" id="UP000501690"/>
    </source>
</evidence>